<feature type="region of interest" description="Disordered" evidence="1">
    <location>
        <begin position="40"/>
        <end position="156"/>
    </location>
</feature>
<evidence type="ECO:0000256" key="1">
    <source>
        <dbReference type="SAM" id="MobiDB-lite"/>
    </source>
</evidence>
<dbReference type="AlphaFoldDB" id="A0A9P5X4B3"/>
<name>A0A9P5X4B3_9AGAR</name>
<reference evidence="2" key="1">
    <citation type="submission" date="2020-11" db="EMBL/GenBank/DDBJ databases">
        <authorList>
            <consortium name="DOE Joint Genome Institute"/>
            <person name="Ahrendt S."/>
            <person name="Riley R."/>
            <person name="Andreopoulos W."/>
            <person name="Labutti K."/>
            <person name="Pangilinan J."/>
            <person name="Ruiz-Duenas F.J."/>
            <person name="Barrasa J.M."/>
            <person name="Sanchez-Garcia M."/>
            <person name="Camarero S."/>
            <person name="Miyauchi S."/>
            <person name="Serrano A."/>
            <person name="Linde D."/>
            <person name="Babiker R."/>
            <person name="Drula E."/>
            <person name="Ayuso-Fernandez I."/>
            <person name="Pacheco R."/>
            <person name="Padilla G."/>
            <person name="Ferreira P."/>
            <person name="Barriuso J."/>
            <person name="Kellner H."/>
            <person name="Castanera R."/>
            <person name="Alfaro M."/>
            <person name="Ramirez L."/>
            <person name="Pisabarro A.G."/>
            <person name="Kuo A."/>
            <person name="Tritt A."/>
            <person name="Lipzen A."/>
            <person name="He G."/>
            <person name="Yan M."/>
            <person name="Ng V."/>
            <person name="Cullen D."/>
            <person name="Martin F."/>
            <person name="Rosso M.-N."/>
            <person name="Henrissat B."/>
            <person name="Hibbett D."/>
            <person name="Martinez A.T."/>
            <person name="Grigoriev I.V."/>
        </authorList>
    </citation>
    <scope>NUCLEOTIDE SEQUENCE</scope>
    <source>
        <strain evidence="2">MF-IS2</strain>
    </source>
</reference>
<sequence length="335" mass="36624">MERPTDRLPHRLARQLRCQAIAPATLSENSGFDLYTSSSTPWSVISPTSPSSIQGDYTSGVSSPTVLTRPQSTILSPTHYSTPASSTPPRGSSSWERTKSRPPRSRPRLRQSLRPPIYTDISANSADKGTNTSTKSPSSHSVGEGEGVATPAPPLRIPPLSFTRTMGGLSLIPDVKTLAALFPPEERHLLVCCRDLDLDSDLDEGCFGYGSSEEDHEEDADDCDVIIGDLRRFGLGIDHTHCEQINTVWLTSLLGENGVNHMYSSIFKIANLLVSKRHTVSAGTTSRMLGAHAISTKFPEMTLSFPTFFLNVSHKEGSPFRAHFDMVFPKQVLPF</sequence>
<gene>
    <name evidence="2" type="ORF">P691DRAFT_786496</name>
</gene>
<feature type="compositionally biased region" description="Basic residues" evidence="1">
    <location>
        <begin position="100"/>
        <end position="111"/>
    </location>
</feature>
<accession>A0A9P5X4B3</accession>
<feature type="compositionally biased region" description="Polar residues" evidence="1">
    <location>
        <begin position="121"/>
        <end position="141"/>
    </location>
</feature>
<organism evidence="2 3">
    <name type="scientific">Macrolepiota fuliginosa MF-IS2</name>
    <dbReference type="NCBI Taxonomy" id="1400762"/>
    <lineage>
        <taxon>Eukaryota</taxon>
        <taxon>Fungi</taxon>
        <taxon>Dikarya</taxon>
        <taxon>Basidiomycota</taxon>
        <taxon>Agaricomycotina</taxon>
        <taxon>Agaricomycetes</taxon>
        <taxon>Agaricomycetidae</taxon>
        <taxon>Agaricales</taxon>
        <taxon>Agaricineae</taxon>
        <taxon>Agaricaceae</taxon>
        <taxon>Macrolepiota</taxon>
    </lineage>
</organism>
<dbReference type="EMBL" id="MU151364">
    <property type="protein sequence ID" value="KAF9444573.1"/>
    <property type="molecule type" value="Genomic_DNA"/>
</dbReference>
<evidence type="ECO:0000313" key="2">
    <source>
        <dbReference type="EMBL" id="KAF9444573.1"/>
    </source>
</evidence>
<feature type="compositionally biased region" description="Polar residues" evidence="1">
    <location>
        <begin position="40"/>
        <end position="95"/>
    </location>
</feature>
<protein>
    <submittedName>
        <fullName evidence="2">Uncharacterized protein</fullName>
    </submittedName>
</protein>
<evidence type="ECO:0000313" key="3">
    <source>
        <dbReference type="Proteomes" id="UP000807342"/>
    </source>
</evidence>
<dbReference type="OrthoDB" id="58529at2759"/>
<comment type="caution">
    <text evidence="2">The sequence shown here is derived from an EMBL/GenBank/DDBJ whole genome shotgun (WGS) entry which is preliminary data.</text>
</comment>
<dbReference type="Proteomes" id="UP000807342">
    <property type="component" value="Unassembled WGS sequence"/>
</dbReference>
<keyword evidence="3" id="KW-1185">Reference proteome</keyword>
<proteinExistence type="predicted"/>